<dbReference type="Pfam" id="PF00201">
    <property type="entry name" value="UDPGT"/>
    <property type="match status" value="1"/>
</dbReference>
<dbReference type="AlphaFoldDB" id="A0A151RZW1"/>
<dbReference type="PANTHER" id="PTHR11926:SF1402">
    <property type="entry name" value="GLYCOSYLTRANSFERASE"/>
    <property type="match status" value="1"/>
</dbReference>
<gene>
    <name evidence="3" type="ORF">KK1_030184</name>
</gene>
<proteinExistence type="inferred from homology"/>
<dbReference type="OMA" id="FAMENNM"/>
<dbReference type="EMBL" id="KQ483508">
    <property type="protein sequence ID" value="KYP48101.1"/>
    <property type="molecule type" value="Genomic_DNA"/>
</dbReference>
<keyword evidence="4" id="KW-1185">Reference proteome</keyword>
<keyword evidence="2" id="KW-0808">Transferase</keyword>
<dbReference type="GO" id="GO:0080044">
    <property type="term" value="F:quercetin 7-O-glucosyltransferase activity"/>
    <property type="evidence" value="ECO:0007669"/>
    <property type="project" value="TreeGrafter"/>
</dbReference>
<dbReference type="SUPFAM" id="SSF53756">
    <property type="entry name" value="UDP-Glycosyltransferase/glycogen phosphorylase"/>
    <property type="match status" value="1"/>
</dbReference>
<name>A0A151RZW1_CAJCA</name>
<dbReference type="CDD" id="cd03784">
    <property type="entry name" value="GT1_Gtf-like"/>
    <property type="match status" value="1"/>
</dbReference>
<dbReference type="InterPro" id="IPR002213">
    <property type="entry name" value="UDP_glucos_trans"/>
</dbReference>
<evidence type="ECO:0000256" key="2">
    <source>
        <dbReference type="ARBA" id="ARBA00022679"/>
    </source>
</evidence>
<accession>A0A151RZW1</accession>
<evidence type="ECO:0000256" key="1">
    <source>
        <dbReference type="ARBA" id="ARBA00009995"/>
    </source>
</evidence>
<comment type="similarity">
    <text evidence="1">Belongs to the UDP-glycosyltransferase family.</text>
</comment>
<dbReference type="Gramene" id="C.cajan_27139.t">
    <property type="protein sequence ID" value="C.cajan_27139.t"/>
    <property type="gene ID" value="C.cajan_27139"/>
</dbReference>
<sequence>MKQMKKAIVVLVPYPAQGHVSPMQKLAWGFVGHGFEAVIVVPQFLERQIRVEVSGEWKKDEVKWVGLADGVEAQEEEGRSPDFFGIESAMEKSMPSQLEGLLSKLGEEGHVACLVVDLLASWALQVADSCAIPSAAFWPAMFASYLFIQAIPHMLSRRLISHSGLPQHEGKFCLEPELPVISTEDLPWLVGNDAAKKARFKFWKRTLERSKSLKWLLVNSFPDESKLEHPTKVANKFSSHSQGCPRVLPIGPICMHRVTKCVSFWEEDLSCLRWLAKQKANSVVYISFGSWVSPVGEAKLKSLALALEASERPFLWVLRIVSWAPQNQILQHSSVACYITHCGWNSILEALQFQKKLLCYPVAGDQFVNCAYVVQVWKVGLRLNELEAKDVEEGLVRVIEDKEMDTRLRKLHERIMGVKGGNNTTGAFMLKMFVEDLKKGRKSSSRP</sequence>
<dbReference type="GO" id="GO:0080043">
    <property type="term" value="F:quercetin 3-O-glucosyltransferase activity"/>
    <property type="evidence" value="ECO:0007669"/>
    <property type="project" value="TreeGrafter"/>
</dbReference>
<evidence type="ECO:0000313" key="4">
    <source>
        <dbReference type="Proteomes" id="UP000075243"/>
    </source>
</evidence>
<organism evidence="3 4">
    <name type="scientific">Cajanus cajan</name>
    <name type="common">Pigeon pea</name>
    <name type="synonym">Cajanus indicus</name>
    <dbReference type="NCBI Taxonomy" id="3821"/>
    <lineage>
        <taxon>Eukaryota</taxon>
        <taxon>Viridiplantae</taxon>
        <taxon>Streptophyta</taxon>
        <taxon>Embryophyta</taxon>
        <taxon>Tracheophyta</taxon>
        <taxon>Spermatophyta</taxon>
        <taxon>Magnoliopsida</taxon>
        <taxon>eudicotyledons</taxon>
        <taxon>Gunneridae</taxon>
        <taxon>Pentapetalae</taxon>
        <taxon>rosids</taxon>
        <taxon>fabids</taxon>
        <taxon>Fabales</taxon>
        <taxon>Fabaceae</taxon>
        <taxon>Papilionoideae</taxon>
        <taxon>50 kb inversion clade</taxon>
        <taxon>NPAAA clade</taxon>
        <taxon>indigoferoid/millettioid clade</taxon>
        <taxon>Phaseoleae</taxon>
        <taxon>Cajanus</taxon>
    </lineage>
</organism>
<reference evidence="3" key="1">
    <citation type="journal article" date="2012" name="Nat. Biotechnol.">
        <title>Draft genome sequence of pigeonpea (Cajanus cajan), an orphan legume crop of resource-poor farmers.</title>
        <authorList>
            <person name="Varshney R.K."/>
            <person name="Chen W."/>
            <person name="Li Y."/>
            <person name="Bharti A.K."/>
            <person name="Saxena R.K."/>
            <person name="Schlueter J.A."/>
            <person name="Donoghue M.T."/>
            <person name="Azam S."/>
            <person name="Fan G."/>
            <person name="Whaley A.M."/>
            <person name="Farmer A.D."/>
            <person name="Sheridan J."/>
            <person name="Iwata A."/>
            <person name="Tuteja R."/>
            <person name="Penmetsa R.V."/>
            <person name="Wu W."/>
            <person name="Upadhyaya H.D."/>
            <person name="Yang S.P."/>
            <person name="Shah T."/>
            <person name="Saxena K.B."/>
            <person name="Michael T."/>
            <person name="McCombie W.R."/>
            <person name="Yang B."/>
            <person name="Zhang G."/>
            <person name="Yang H."/>
            <person name="Wang J."/>
            <person name="Spillane C."/>
            <person name="Cook D.R."/>
            <person name="May G.D."/>
            <person name="Xu X."/>
            <person name="Jackson S.A."/>
        </authorList>
    </citation>
    <scope>NUCLEOTIDE SEQUENCE [LARGE SCALE GENOMIC DNA]</scope>
</reference>
<dbReference type="Gene3D" id="3.40.50.2000">
    <property type="entry name" value="Glycogen Phosphorylase B"/>
    <property type="match status" value="2"/>
</dbReference>
<dbReference type="Proteomes" id="UP000075243">
    <property type="component" value="Unassembled WGS sequence"/>
</dbReference>
<protein>
    <submittedName>
        <fullName evidence="3">Cytokinin-O-glucosyltransferase 2</fullName>
    </submittedName>
</protein>
<evidence type="ECO:0000313" key="3">
    <source>
        <dbReference type="EMBL" id="KYP48101.1"/>
    </source>
</evidence>
<dbReference type="PANTHER" id="PTHR11926">
    <property type="entry name" value="GLUCOSYL/GLUCURONOSYL TRANSFERASES"/>
    <property type="match status" value="1"/>
</dbReference>